<name>A0A844TLP0_9BRAD</name>
<organism evidence="2 3">
    <name type="scientific">Bradyrhizobium cajani</name>
    <dbReference type="NCBI Taxonomy" id="1928661"/>
    <lineage>
        <taxon>Bacteria</taxon>
        <taxon>Pseudomonadati</taxon>
        <taxon>Pseudomonadota</taxon>
        <taxon>Alphaproteobacteria</taxon>
        <taxon>Hyphomicrobiales</taxon>
        <taxon>Nitrobacteraceae</taxon>
        <taxon>Bradyrhizobium</taxon>
    </lineage>
</organism>
<evidence type="ECO:0000313" key="3">
    <source>
        <dbReference type="Proteomes" id="UP000449969"/>
    </source>
</evidence>
<keyword evidence="3" id="KW-1185">Reference proteome</keyword>
<proteinExistence type="predicted"/>
<dbReference type="AlphaFoldDB" id="A0A844TLP0"/>
<evidence type="ECO:0008006" key="4">
    <source>
        <dbReference type="Google" id="ProtNLM"/>
    </source>
</evidence>
<evidence type="ECO:0000313" key="2">
    <source>
        <dbReference type="EMBL" id="MVT76764.1"/>
    </source>
</evidence>
<reference evidence="2 3" key="1">
    <citation type="submission" date="2019-12" db="EMBL/GenBank/DDBJ databases">
        <title>Draft genome sequences Bradyrhizobium cajani AMBPC1010, Bradyrhizobium pachyrhizi AMBPC1040 and Bradyrhizobium yuanmingense ALSPC3051, three plant growth promoting strains isolated from nodules of Cajanus cajan L. in Dominican Republic.</title>
        <authorList>
            <person name="Flores-Felix J.D."/>
            <person name="Araujo J."/>
            <person name="Diaz-Alcantara C."/>
            <person name="Gonzalez-Andres F."/>
            <person name="Velazquez E."/>
        </authorList>
    </citation>
    <scope>NUCLEOTIDE SEQUENCE [LARGE SCALE GENOMIC DNA]</scope>
    <source>
        <strain evidence="2 3">1010</strain>
    </source>
</reference>
<evidence type="ECO:0000256" key="1">
    <source>
        <dbReference type="SAM" id="MobiDB-lite"/>
    </source>
</evidence>
<dbReference type="Gene3D" id="3.40.640.10">
    <property type="entry name" value="Type I PLP-dependent aspartate aminotransferase-like (Major domain)"/>
    <property type="match status" value="1"/>
</dbReference>
<dbReference type="EMBL" id="WQNE01000028">
    <property type="protein sequence ID" value="MVT76764.1"/>
    <property type="molecule type" value="Genomic_DNA"/>
</dbReference>
<dbReference type="Proteomes" id="UP000449969">
    <property type="component" value="Unassembled WGS sequence"/>
</dbReference>
<dbReference type="SUPFAM" id="SSF53383">
    <property type="entry name" value="PLP-dependent transferases"/>
    <property type="match status" value="1"/>
</dbReference>
<dbReference type="InterPro" id="IPR015424">
    <property type="entry name" value="PyrdxlP-dep_Trfase"/>
</dbReference>
<gene>
    <name evidence="2" type="ORF">GPL20_27605</name>
</gene>
<accession>A0A844TLP0</accession>
<protein>
    <recommendedName>
        <fullName evidence="4">Bll5850 protein</fullName>
    </recommendedName>
</protein>
<feature type="compositionally biased region" description="Low complexity" evidence="1">
    <location>
        <begin position="1"/>
        <end position="23"/>
    </location>
</feature>
<dbReference type="InterPro" id="IPR015421">
    <property type="entry name" value="PyrdxlP-dep_Trfase_major"/>
</dbReference>
<comment type="caution">
    <text evidence="2">The sequence shown here is derived from an EMBL/GenBank/DDBJ whole genome shotgun (WGS) entry which is preliminary data.</text>
</comment>
<feature type="region of interest" description="Disordered" evidence="1">
    <location>
        <begin position="1"/>
        <end position="36"/>
    </location>
</feature>
<sequence length="585" mass="63370">MSAARSGPTSRVRSTTSGRRYSTAISPRNSRRRLRPMRREAFGMSTGASRRPTMERAVDGGSRYRLRDLFTPLDTLLVSGGDPRLALDPRTRLNAYGCAPSPEPEVWNFASSTASTISQAAYDRAALAREELVHKCLFDEVEIAFDARCEDMRDELRGHLQLSPRIDVVFSPSGTDSQLHALFLARAVLGAPPVTIVVGADQTGSGAAQTARGHHFSSMTASGSAVRKDSAVAGLAGDSIAVPLLEAASEIAMRADADAAVLRAVETSLAQGRRVLLQIMDSSKLGWRAPSAACLDEIGRRWPGRVQVVVDACQARLGRRRLRSYLDRGYMVLITGSKFFGGPAFSGALLVPKGLSRALDRVGEIAPGFFDYAGRSDWPKAWTTLRSRFERRPNFGQWLRWEAALAEIGSYYAVPGAFRARALAELRIGIESMIALTPSFRAIRPACDSIGTDDEEFVHTTIFPFTLHRGGKPVTIADTSAAHRALARDMNDDVAGSAADRQVAAQRGLVGQPVRLERSDVTSQAVLRLCVGARLVTDAWSADVAQSQRNLQNTLDRIADILVKIELLLDRAAGAAEPHAHAVEV</sequence>